<evidence type="ECO:0000256" key="2">
    <source>
        <dbReference type="ARBA" id="ARBA00022679"/>
    </source>
</evidence>
<evidence type="ECO:0000256" key="11">
    <source>
        <dbReference type="PROSITE-ProRule" id="PRU10141"/>
    </source>
</evidence>
<dbReference type="SUPFAM" id="SSF56112">
    <property type="entry name" value="Protein kinase-like (PK-like)"/>
    <property type="match status" value="1"/>
</dbReference>
<dbReference type="InterPro" id="IPR011009">
    <property type="entry name" value="Kinase-like_dom_sf"/>
</dbReference>
<feature type="domain" description="Protein kinase" evidence="13">
    <location>
        <begin position="244"/>
        <end position="493"/>
    </location>
</feature>
<dbReference type="Proteomes" id="UP000515151">
    <property type="component" value="Chromosome 6"/>
</dbReference>
<evidence type="ECO:0000256" key="12">
    <source>
        <dbReference type="SAM" id="MobiDB-lite"/>
    </source>
</evidence>
<comment type="similarity">
    <text evidence="9">Belongs to the protein kinase superfamily. Ser/Thr protein kinase family. GCN2 subfamily.</text>
</comment>
<organism evidence="14 16">
    <name type="scientific">Punica granatum</name>
    <name type="common">Pomegranate</name>
    <dbReference type="NCBI Taxonomy" id="22663"/>
    <lineage>
        <taxon>Eukaryota</taxon>
        <taxon>Viridiplantae</taxon>
        <taxon>Streptophyta</taxon>
        <taxon>Embryophyta</taxon>
        <taxon>Tracheophyta</taxon>
        <taxon>Spermatophyta</taxon>
        <taxon>Magnoliopsida</taxon>
        <taxon>eudicotyledons</taxon>
        <taxon>Gunneridae</taxon>
        <taxon>Pentapetalae</taxon>
        <taxon>rosids</taxon>
        <taxon>malvids</taxon>
        <taxon>Myrtales</taxon>
        <taxon>Lythraceae</taxon>
        <taxon>Punica</taxon>
    </lineage>
</organism>
<evidence type="ECO:0000313" key="14">
    <source>
        <dbReference type="Proteomes" id="UP000515151"/>
    </source>
</evidence>
<dbReference type="InterPro" id="IPR017441">
    <property type="entry name" value="Protein_kinase_ATP_BS"/>
</dbReference>
<gene>
    <name evidence="16" type="primary">LOC116210268</name>
    <name evidence="15" type="synonym">LOC116190270</name>
</gene>
<feature type="region of interest" description="Disordered" evidence="12">
    <location>
        <begin position="1"/>
        <end position="75"/>
    </location>
</feature>
<evidence type="ECO:0000313" key="15">
    <source>
        <dbReference type="RefSeq" id="XP_031375809.1"/>
    </source>
</evidence>
<dbReference type="FunFam" id="1.10.510.10:FF:000531">
    <property type="entry name" value="Wee1-like protein kinase"/>
    <property type="match status" value="1"/>
</dbReference>
<keyword evidence="7" id="KW-0460">Magnesium</keyword>
<dbReference type="GO" id="GO:0046872">
    <property type="term" value="F:metal ion binding"/>
    <property type="evidence" value="ECO:0007669"/>
    <property type="project" value="UniProtKB-KW"/>
</dbReference>
<dbReference type="AlphaFoldDB" id="A0A6P8DRH1"/>
<dbReference type="Gene3D" id="1.10.510.10">
    <property type="entry name" value="Transferase(Phosphotransferase) domain 1"/>
    <property type="match status" value="1"/>
</dbReference>
<dbReference type="EC" id="2.7.10.2" evidence="1"/>
<dbReference type="GO" id="GO:0005737">
    <property type="term" value="C:cytoplasm"/>
    <property type="evidence" value="ECO:0007669"/>
    <property type="project" value="TreeGrafter"/>
</dbReference>
<dbReference type="InterPro" id="IPR000719">
    <property type="entry name" value="Prot_kinase_dom"/>
</dbReference>
<feature type="compositionally biased region" description="Polar residues" evidence="12">
    <location>
        <begin position="128"/>
        <end position="137"/>
    </location>
</feature>
<evidence type="ECO:0000313" key="16">
    <source>
        <dbReference type="RefSeq" id="XP_031399977.1"/>
    </source>
</evidence>
<dbReference type="SMART" id="SM00220">
    <property type="entry name" value="S_TKc"/>
    <property type="match status" value="1"/>
</dbReference>
<sequence>MKRKNLKRSGGGSGKTGGRKKTKGPLSRSLQPGQQAQLFSLRPQPPPPSFPPFQSLQDSDSAPLEPHRHTMPAHDFDAPDANLDFILSQDFFCTPDYITPDNQNLLNSVNFNKENTPCPKSPEKVKTASKTSGRGTDSISLNPLSPSLSGCPHIEELEEDTLERDEAKTEKTSVKGNKKVHSYVPQSAVALRCRVMPPPCIKNPYLNEGSDIEIDPFGNRRSKCAGFFPAIIGGDGLSRYHTDFHEIEQIGTGNFSRVFKVLKRIDGCLYAVKHSTRQLHHDTERRKALMEVQALAALVSSFTGSHENITSYYSSWFENEQLYIQMELCDYSLSVGKSSQSFTENEALKALYQIAKALQFIHDRGIAHLDVKPDNIYVKNSVYKLGDFGCATPLDKSLPIEEGDARYMPLEILNDVYDHLSKVDIFSLGAAIYELVRGSPLPDSGPQFLNLREGRLSLLPGHSLQFQNLLKMMVDPDPRQRPSAKDLVQNPIFDRVRRNANT</sequence>
<dbReference type="Gene3D" id="3.30.200.20">
    <property type="entry name" value="Phosphorylase Kinase, domain 1"/>
    <property type="match status" value="1"/>
</dbReference>
<reference evidence="15 16" key="2">
    <citation type="submission" date="2025-04" db="UniProtKB">
        <authorList>
            <consortium name="RefSeq"/>
        </authorList>
    </citation>
    <scope>IDENTIFICATION</scope>
    <source>
        <tissue evidence="15 16">Leaf</tissue>
    </source>
</reference>
<feature type="region of interest" description="Disordered" evidence="12">
    <location>
        <begin position="113"/>
        <end position="152"/>
    </location>
</feature>
<feature type="compositionally biased region" description="Basic and acidic residues" evidence="12">
    <location>
        <begin position="65"/>
        <end position="75"/>
    </location>
</feature>
<dbReference type="OrthoDB" id="5337378at2759"/>
<evidence type="ECO:0000256" key="10">
    <source>
        <dbReference type="ARBA" id="ARBA00067836"/>
    </source>
</evidence>
<evidence type="ECO:0000256" key="6">
    <source>
        <dbReference type="ARBA" id="ARBA00022840"/>
    </source>
</evidence>
<dbReference type="GO" id="GO:0005524">
    <property type="term" value="F:ATP binding"/>
    <property type="evidence" value="ECO:0007669"/>
    <property type="project" value="UniProtKB-UniRule"/>
</dbReference>
<feature type="binding site" evidence="11">
    <location>
        <position position="273"/>
    </location>
    <ligand>
        <name>ATP</name>
        <dbReference type="ChEBI" id="CHEBI:30616"/>
    </ligand>
</feature>
<dbReference type="InterPro" id="IPR008271">
    <property type="entry name" value="Ser/Thr_kinase_AS"/>
</dbReference>
<dbReference type="FunFam" id="3.30.200.20:FF:000356">
    <property type="entry name" value="WEE protein kinase"/>
    <property type="match status" value="1"/>
</dbReference>
<evidence type="ECO:0000256" key="4">
    <source>
        <dbReference type="ARBA" id="ARBA00022741"/>
    </source>
</evidence>
<evidence type="ECO:0000256" key="7">
    <source>
        <dbReference type="ARBA" id="ARBA00022842"/>
    </source>
</evidence>
<keyword evidence="8" id="KW-0829">Tyrosine-protein kinase</keyword>
<evidence type="ECO:0000256" key="5">
    <source>
        <dbReference type="ARBA" id="ARBA00022777"/>
    </source>
</evidence>
<dbReference type="PROSITE" id="PS00107">
    <property type="entry name" value="PROTEIN_KINASE_ATP"/>
    <property type="match status" value="1"/>
</dbReference>
<dbReference type="PROSITE" id="PS50011">
    <property type="entry name" value="PROTEIN_KINASE_DOM"/>
    <property type="match status" value="1"/>
</dbReference>
<keyword evidence="2" id="KW-0808">Transferase</keyword>
<dbReference type="GeneID" id="116210268"/>
<dbReference type="RefSeq" id="XP_031375809.1">
    <property type="nucleotide sequence ID" value="XM_031519949.1"/>
</dbReference>
<dbReference type="InterPro" id="IPR050339">
    <property type="entry name" value="CC_SR_Kinase"/>
</dbReference>
<dbReference type="RefSeq" id="XP_031399977.1">
    <property type="nucleotide sequence ID" value="XM_031544117.1"/>
</dbReference>
<feature type="compositionally biased region" description="Low complexity" evidence="12">
    <location>
        <begin position="138"/>
        <end position="152"/>
    </location>
</feature>
<keyword evidence="3" id="KW-0479">Metal-binding</keyword>
<keyword evidence="5" id="KW-0418">Kinase</keyword>
<dbReference type="PANTHER" id="PTHR11042">
    <property type="entry name" value="EUKARYOTIC TRANSLATION INITIATION FACTOR 2-ALPHA KINASE EIF2-ALPHA KINASE -RELATED"/>
    <property type="match status" value="1"/>
</dbReference>
<evidence type="ECO:0000256" key="1">
    <source>
        <dbReference type="ARBA" id="ARBA00011903"/>
    </source>
</evidence>
<protein>
    <recommendedName>
        <fullName evidence="10">Wee1-like protein kinase</fullName>
        <ecNumber evidence="1">2.7.10.2</ecNumber>
    </recommendedName>
</protein>
<evidence type="ECO:0000256" key="3">
    <source>
        <dbReference type="ARBA" id="ARBA00022723"/>
    </source>
</evidence>
<keyword evidence="4 11" id="KW-0547">Nucleotide-binding</keyword>
<evidence type="ECO:0000256" key="9">
    <source>
        <dbReference type="ARBA" id="ARBA00037982"/>
    </source>
</evidence>
<dbReference type="PROSITE" id="PS00108">
    <property type="entry name" value="PROTEIN_KINASE_ST"/>
    <property type="match status" value="1"/>
</dbReference>
<reference evidence="14" key="1">
    <citation type="journal article" date="2020" name="Plant Biotechnol. J.">
        <title>The pomegranate (Punica granatum L.) draft genome dissects genetic divergence between soft- and hard-seeded cultivars.</title>
        <authorList>
            <person name="Luo X."/>
            <person name="Li H."/>
            <person name="Wu Z."/>
            <person name="Yao W."/>
            <person name="Zhao P."/>
            <person name="Cao D."/>
            <person name="Yu H."/>
            <person name="Li K."/>
            <person name="Poudel K."/>
            <person name="Zhao D."/>
            <person name="Zhang F."/>
            <person name="Xia X."/>
            <person name="Chen L."/>
            <person name="Wang Q."/>
            <person name="Jing D."/>
            <person name="Cao S."/>
        </authorList>
    </citation>
    <scope>NUCLEOTIDE SEQUENCE [LARGE SCALE GENOMIC DNA]</scope>
</reference>
<dbReference type="GO" id="GO:0004715">
    <property type="term" value="F:non-membrane spanning protein tyrosine kinase activity"/>
    <property type="evidence" value="ECO:0007669"/>
    <property type="project" value="UniProtKB-EC"/>
</dbReference>
<keyword evidence="14" id="KW-1185">Reference proteome</keyword>
<keyword evidence="6 11" id="KW-0067">ATP-binding</keyword>
<dbReference type="GO" id="GO:0005634">
    <property type="term" value="C:nucleus"/>
    <property type="evidence" value="ECO:0007669"/>
    <property type="project" value="TreeGrafter"/>
</dbReference>
<dbReference type="Pfam" id="PF00069">
    <property type="entry name" value="Pkinase"/>
    <property type="match status" value="1"/>
</dbReference>
<accession>A0A6P8DRH1</accession>
<name>A0A6P8DRH1_PUNGR</name>
<evidence type="ECO:0000256" key="8">
    <source>
        <dbReference type="ARBA" id="ARBA00023137"/>
    </source>
</evidence>
<dbReference type="PANTHER" id="PTHR11042:SF185">
    <property type="entry name" value="WEE1-LIKE PROTEIN KINASE"/>
    <property type="match status" value="1"/>
</dbReference>
<proteinExistence type="inferred from homology"/>
<evidence type="ECO:0000259" key="13">
    <source>
        <dbReference type="PROSITE" id="PS50011"/>
    </source>
</evidence>